<keyword evidence="1" id="KW-1133">Transmembrane helix</keyword>
<dbReference type="EMBL" id="CP034210">
    <property type="protein sequence ID" value="QBZ65790.1"/>
    <property type="molecule type" value="Genomic_DNA"/>
</dbReference>
<dbReference type="AlphaFoldDB" id="A0A4P7NTN7"/>
<feature type="transmembrane region" description="Helical" evidence="1">
    <location>
        <begin position="58"/>
        <end position="76"/>
    </location>
</feature>
<protein>
    <submittedName>
        <fullName evidence="2">Uncharacterized protein</fullName>
    </submittedName>
</protein>
<evidence type="ECO:0000313" key="2">
    <source>
        <dbReference type="EMBL" id="QBZ65790.1"/>
    </source>
</evidence>
<sequence length="135" mass="15706">MPRLVHYPRYYSACAIAQLFVSFQAFQSPYPSQSSFFIRFPLFPLHFHRCLLHLQPCLALRSGLALLSTIIFHWLLMRARVPLQRAERLKGAVRRCIIQTKINIGKTGGMAKRRNLIRRSLAILSRSKTRDGRLR</sequence>
<keyword evidence="1" id="KW-0812">Transmembrane</keyword>
<evidence type="ECO:0000256" key="1">
    <source>
        <dbReference type="SAM" id="Phobius"/>
    </source>
</evidence>
<name>A0A4P7NTN7_PYROR</name>
<proteinExistence type="predicted"/>
<gene>
    <name evidence="2" type="ORF">PoMZ_12754</name>
</gene>
<dbReference type="Proteomes" id="UP000294847">
    <property type="component" value="Chromosome 7"/>
</dbReference>
<evidence type="ECO:0000313" key="3">
    <source>
        <dbReference type="Proteomes" id="UP000294847"/>
    </source>
</evidence>
<organism evidence="2 3">
    <name type="scientific">Pyricularia oryzae</name>
    <name type="common">Rice blast fungus</name>
    <name type="synonym">Magnaporthe oryzae</name>
    <dbReference type="NCBI Taxonomy" id="318829"/>
    <lineage>
        <taxon>Eukaryota</taxon>
        <taxon>Fungi</taxon>
        <taxon>Dikarya</taxon>
        <taxon>Ascomycota</taxon>
        <taxon>Pezizomycotina</taxon>
        <taxon>Sordariomycetes</taxon>
        <taxon>Sordariomycetidae</taxon>
        <taxon>Magnaporthales</taxon>
        <taxon>Pyriculariaceae</taxon>
        <taxon>Pyricularia</taxon>
    </lineage>
</organism>
<keyword evidence="1" id="KW-0472">Membrane</keyword>
<reference evidence="2 3" key="1">
    <citation type="journal article" date="2019" name="Mol. Biol. Evol.">
        <title>Blast fungal genomes show frequent chromosomal changes, gene gains and losses, and effector gene turnover.</title>
        <authorList>
            <person name="Gomez Luciano L.B."/>
            <person name="Jason Tsai I."/>
            <person name="Chuma I."/>
            <person name="Tosa Y."/>
            <person name="Chen Y.H."/>
            <person name="Li J.Y."/>
            <person name="Li M.Y."/>
            <person name="Jade Lu M.Y."/>
            <person name="Nakayashiki H."/>
            <person name="Li W.H."/>
        </authorList>
    </citation>
    <scope>NUCLEOTIDE SEQUENCE [LARGE SCALE GENOMIC DNA]</scope>
    <source>
        <strain evidence="2">MZ5-1-6</strain>
    </source>
</reference>
<accession>A0A4P7NTN7</accession>